<dbReference type="Gene3D" id="1.10.10.60">
    <property type="entry name" value="Homeodomain-like"/>
    <property type="match status" value="1"/>
</dbReference>
<sequence>MNEKQVCKKRKCISLEVKIEIIKKHTEQKITTSKLAKEYNFILCLALVKQIINVPILADNGETLISFSSPFLKRQFCRFCTDFADFCRSLV</sequence>
<name>A0A3M7PQ50_BRAPC</name>
<protein>
    <recommendedName>
        <fullName evidence="3">HTH psq-type domain-containing protein</fullName>
    </recommendedName>
</protein>
<comment type="caution">
    <text evidence="1">The sequence shown here is derived from an EMBL/GenBank/DDBJ whole genome shotgun (WGS) entry which is preliminary data.</text>
</comment>
<evidence type="ECO:0008006" key="3">
    <source>
        <dbReference type="Google" id="ProtNLM"/>
    </source>
</evidence>
<dbReference type="Proteomes" id="UP000276133">
    <property type="component" value="Unassembled WGS sequence"/>
</dbReference>
<gene>
    <name evidence="1" type="ORF">BpHYR1_053935</name>
</gene>
<evidence type="ECO:0000313" key="2">
    <source>
        <dbReference type="Proteomes" id="UP000276133"/>
    </source>
</evidence>
<dbReference type="AlphaFoldDB" id="A0A3M7PQ50"/>
<dbReference type="EMBL" id="REGN01009574">
    <property type="protein sequence ID" value="RNA00875.1"/>
    <property type="molecule type" value="Genomic_DNA"/>
</dbReference>
<proteinExistence type="predicted"/>
<reference evidence="1 2" key="1">
    <citation type="journal article" date="2018" name="Sci. Rep.">
        <title>Genomic signatures of local adaptation to the degree of environmental predictability in rotifers.</title>
        <authorList>
            <person name="Franch-Gras L."/>
            <person name="Hahn C."/>
            <person name="Garcia-Roger E.M."/>
            <person name="Carmona M.J."/>
            <person name="Serra M."/>
            <person name="Gomez A."/>
        </authorList>
    </citation>
    <scope>NUCLEOTIDE SEQUENCE [LARGE SCALE GENOMIC DNA]</scope>
    <source>
        <strain evidence="1">HYR1</strain>
    </source>
</reference>
<accession>A0A3M7PQ50</accession>
<evidence type="ECO:0000313" key="1">
    <source>
        <dbReference type="EMBL" id="RNA00875.1"/>
    </source>
</evidence>
<dbReference type="OrthoDB" id="9909311at2759"/>
<organism evidence="1 2">
    <name type="scientific">Brachionus plicatilis</name>
    <name type="common">Marine rotifer</name>
    <name type="synonym">Brachionus muelleri</name>
    <dbReference type="NCBI Taxonomy" id="10195"/>
    <lineage>
        <taxon>Eukaryota</taxon>
        <taxon>Metazoa</taxon>
        <taxon>Spiralia</taxon>
        <taxon>Gnathifera</taxon>
        <taxon>Rotifera</taxon>
        <taxon>Eurotatoria</taxon>
        <taxon>Monogononta</taxon>
        <taxon>Pseudotrocha</taxon>
        <taxon>Ploima</taxon>
        <taxon>Brachionidae</taxon>
        <taxon>Brachionus</taxon>
    </lineage>
</organism>
<keyword evidence="2" id="KW-1185">Reference proteome</keyword>